<sequence>MVYLSIVYSTYMTMDIIDIFNFKEFSSLQEMLENSYQVWFKKPEANEVSYSVRLRADLALQNLGKYVNTSLLEGNETKVEKLVVQISPESPLRALLIGSNSLQTEMGYVEDVVLKGKYQCYGLKDALLRYKLFDSLVSNMSIDLKRAVSNVKGSVGTS</sequence>
<accession>A0A226D5V6</accession>
<keyword evidence="2" id="KW-1185">Reference proteome</keyword>
<dbReference type="Proteomes" id="UP000198287">
    <property type="component" value="Unassembled WGS sequence"/>
</dbReference>
<name>A0A226D5V6_FOLCA</name>
<dbReference type="EMBL" id="LNIX01000034">
    <property type="protein sequence ID" value="OXA40248.1"/>
    <property type="molecule type" value="Genomic_DNA"/>
</dbReference>
<comment type="caution">
    <text evidence="1">The sequence shown here is derived from an EMBL/GenBank/DDBJ whole genome shotgun (WGS) entry which is preliminary data.</text>
</comment>
<evidence type="ECO:0000313" key="2">
    <source>
        <dbReference type="Proteomes" id="UP000198287"/>
    </source>
</evidence>
<reference evidence="1 2" key="1">
    <citation type="submission" date="2015-12" db="EMBL/GenBank/DDBJ databases">
        <title>The genome of Folsomia candida.</title>
        <authorList>
            <person name="Faddeeva A."/>
            <person name="Derks M.F."/>
            <person name="Anvar Y."/>
            <person name="Smit S."/>
            <person name="Van Straalen N."/>
            <person name="Roelofs D."/>
        </authorList>
    </citation>
    <scope>NUCLEOTIDE SEQUENCE [LARGE SCALE GENOMIC DNA]</scope>
    <source>
        <strain evidence="1 2">VU population</strain>
        <tissue evidence="1">Whole body</tissue>
    </source>
</reference>
<gene>
    <name evidence="1" type="ORF">Fcan01_24882</name>
</gene>
<proteinExistence type="predicted"/>
<evidence type="ECO:0000313" key="1">
    <source>
        <dbReference type="EMBL" id="OXA40248.1"/>
    </source>
</evidence>
<organism evidence="1 2">
    <name type="scientific">Folsomia candida</name>
    <name type="common">Springtail</name>
    <dbReference type="NCBI Taxonomy" id="158441"/>
    <lineage>
        <taxon>Eukaryota</taxon>
        <taxon>Metazoa</taxon>
        <taxon>Ecdysozoa</taxon>
        <taxon>Arthropoda</taxon>
        <taxon>Hexapoda</taxon>
        <taxon>Collembola</taxon>
        <taxon>Entomobryomorpha</taxon>
        <taxon>Isotomoidea</taxon>
        <taxon>Isotomidae</taxon>
        <taxon>Proisotominae</taxon>
        <taxon>Folsomia</taxon>
    </lineage>
</organism>
<protein>
    <submittedName>
        <fullName evidence="1">Uncharacterized protein</fullName>
    </submittedName>
</protein>
<dbReference type="AlphaFoldDB" id="A0A226D5V6"/>